<proteinExistence type="predicted"/>
<name>A0A1R4H9I2_9GAMM</name>
<dbReference type="EMBL" id="FUKJ01000217">
    <property type="protein sequence ID" value="SJM92827.1"/>
    <property type="molecule type" value="Genomic_DNA"/>
</dbReference>
<evidence type="ECO:0000313" key="2">
    <source>
        <dbReference type="Proteomes" id="UP000195442"/>
    </source>
</evidence>
<evidence type="ECO:0000313" key="1">
    <source>
        <dbReference type="EMBL" id="SJM92827.1"/>
    </source>
</evidence>
<dbReference type="AlphaFoldDB" id="A0A1R4H9I2"/>
<sequence length="80" mass="9299">MNKNSTSPISDDTIDEYPEINQNDLNRAIRRRSFVEVSKKQNITIALDSDIINWFKEKSGEKEYQSLINAALRDVIMRNP</sequence>
<dbReference type="Proteomes" id="UP000195442">
    <property type="component" value="Unassembled WGS sequence"/>
</dbReference>
<dbReference type="Pfam" id="PF14384">
    <property type="entry name" value="BrnA_antitoxin"/>
    <property type="match status" value="1"/>
</dbReference>
<evidence type="ECO:0008006" key="3">
    <source>
        <dbReference type="Google" id="ProtNLM"/>
    </source>
</evidence>
<dbReference type="RefSeq" id="WP_179210216.1">
    <property type="nucleotide sequence ID" value="NZ_FUKJ01000217.1"/>
</dbReference>
<protein>
    <recommendedName>
        <fullName evidence="3">BrnA antitoxin family protein</fullName>
    </recommendedName>
</protein>
<organism evidence="1 2">
    <name type="scientific">Crenothrix polyspora</name>
    <dbReference type="NCBI Taxonomy" id="360316"/>
    <lineage>
        <taxon>Bacteria</taxon>
        <taxon>Pseudomonadati</taxon>
        <taxon>Pseudomonadota</taxon>
        <taxon>Gammaproteobacteria</taxon>
        <taxon>Methylococcales</taxon>
        <taxon>Crenotrichaceae</taxon>
        <taxon>Crenothrix</taxon>
    </lineage>
</organism>
<keyword evidence="2" id="KW-1185">Reference proteome</keyword>
<accession>A0A1R4H9I2</accession>
<gene>
    <name evidence="1" type="ORF">CRENPOLYSF2_2940006</name>
</gene>
<reference evidence="2" key="1">
    <citation type="submission" date="2017-02" db="EMBL/GenBank/DDBJ databases">
        <authorList>
            <person name="Daims H."/>
        </authorList>
    </citation>
    <scope>NUCLEOTIDE SEQUENCE [LARGE SCALE GENOMIC DNA]</scope>
</reference>
<dbReference type="InterPro" id="IPR025528">
    <property type="entry name" value="BrnA_antitoxin"/>
</dbReference>